<evidence type="ECO:0000256" key="6">
    <source>
        <dbReference type="ARBA" id="ARBA00023034"/>
    </source>
</evidence>
<dbReference type="GO" id="GO:0004559">
    <property type="term" value="F:alpha-mannosidase activity"/>
    <property type="evidence" value="ECO:0007669"/>
    <property type="project" value="TreeGrafter"/>
</dbReference>
<evidence type="ECO:0000256" key="1">
    <source>
        <dbReference type="ARBA" id="ARBA00004323"/>
    </source>
</evidence>
<keyword evidence="9" id="KW-1185">Reference proteome</keyword>
<comment type="caution">
    <text evidence="8">The sequence shown here is derived from an EMBL/GenBank/DDBJ whole genome shotgun (WGS) entry which is preliminary data.</text>
</comment>
<dbReference type="Proteomes" id="UP000023541">
    <property type="component" value="Unassembled WGS sequence"/>
</dbReference>
<evidence type="ECO:0008006" key="10">
    <source>
        <dbReference type="Google" id="ProtNLM"/>
    </source>
</evidence>
<keyword evidence="4" id="KW-0735">Signal-anchor</keyword>
<dbReference type="PANTHER" id="PTHR13572">
    <property type="entry name" value="ENDO-ALPHA-1,2-MANNOSIDASE"/>
    <property type="match status" value="1"/>
</dbReference>
<keyword evidence="6" id="KW-0333">Golgi apparatus</keyword>
<accession>A0A023BS63</accession>
<keyword evidence="5" id="KW-1133">Transmembrane helix</keyword>
<dbReference type="EMBL" id="AQRA01000007">
    <property type="protein sequence ID" value="EZH72804.1"/>
    <property type="molecule type" value="Genomic_DNA"/>
</dbReference>
<dbReference type="AlphaFoldDB" id="A0A023BS63"/>
<keyword evidence="3" id="KW-0378">Hydrolase</keyword>
<dbReference type="RefSeq" id="WP_051575914.1">
    <property type="nucleotide sequence ID" value="NZ_AQRA01000007.1"/>
</dbReference>
<organism evidence="8 9">
    <name type="scientific">Aquimarina atlantica</name>
    <dbReference type="NCBI Taxonomy" id="1317122"/>
    <lineage>
        <taxon>Bacteria</taxon>
        <taxon>Pseudomonadati</taxon>
        <taxon>Bacteroidota</taxon>
        <taxon>Flavobacteriia</taxon>
        <taxon>Flavobacteriales</taxon>
        <taxon>Flavobacteriaceae</taxon>
        <taxon>Aquimarina</taxon>
    </lineage>
</organism>
<evidence type="ECO:0000256" key="3">
    <source>
        <dbReference type="ARBA" id="ARBA00022801"/>
    </source>
</evidence>
<name>A0A023BS63_9FLAO</name>
<evidence type="ECO:0000313" key="9">
    <source>
        <dbReference type="Proteomes" id="UP000023541"/>
    </source>
</evidence>
<dbReference type="OrthoDB" id="976137at2"/>
<dbReference type="Pfam" id="PF16317">
    <property type="entry name" value="Glyco_hydro_99"/>
    <property type="match status" value="1"/>
</dbReference>
<dbReference type="STRING" id="1317122.ATO12_21985"/>
<dbReference type="PROSITE" id="PS51257">
    <property type="entry name" value="PROKAR_LIPOPROTEIN"/>
    <property type="match status" value="1"/>
</dbReference>
<evidence type="ECO:0000256" key="4">
    <source>
        <dbReference type="ARBA" id="ARBA00022968"/>
    </source>
</evidence>
<evidence type="ECO:0000313" key="8">
    <source>
        <dbReference type="EMBL" id="EZH72804.1"/>
    </source>
</evidence>
<evidence type="ECO:0000256" key="2">
    <source>
        <dbReference type="ARBA" id="ARBA00022692"/>
    </source>
</evidence>
<dbReference type="PANTHER" id="PTHR13572:SF4">
    <property type="entry name" value="RE57134P"/>
    <property type="match status" value="1"/>
</dbReference>
<keyword evidence="2" id="KW-0812">Transmembrane</keyword>
<protein>
    <recommendedName>
        <fullName evidence="10">Glycosyl hydrolase family 99</fullName>
    </recommendedName>
</protein>
<reference evidence="8 9" key="1">
    <citation type="submission" date="2014-04" db="EMBL/GenBank/DDBJ databases">
        <title>Aquimarina sp. 22II-S11-z7 Genome Sequencing.</title>
        <authorList>
            <person name="Lai Q."/>
        </authorList>
    </citation>
    <scope>NUCLEOTIDE SEQUENCE [LARGE SCALE GENOMIC DNA]</scope>
    <source>
        <strain evidence="8 9">22II-S11-z7</strain>
    </source>
</reference>
<dbReference type="eggNOG" id="COG3828">
    <property type="taxonomic scope" value="Bacteria"/>
</dbReference>
<evidence type="ECO:0000256" key="5">
    <source>
        <dbReference type="ARBA" id="ARBA00022989"/>
    </source>
</evidence>
<gene>
    <name evidence="8" type="ORF">ATO12_21985</name>
</gene>
<sequence>MLRSSSTFIFFLFLIIFFFYSCEKEDITLIEQQQIEEQSAAEVVQDTTYTDAELLKVLEEEIEFLELEKQGYIVDISGMDVVKENPKKVYVHYLPWFQNKDFDGYWGQHWTMTNQDPEIKDENGNRQIASYYYPAIGPYSSNDPDLHEYHFLMMKLSGVDGVIFDWYGSRDVHDYGLIKKSTETFINTLEDLGLEFSIMYEDRVAAQAVEQSISTNIIEAAQEDFTYINDTYFSSPKYMQYNGKNMLFVFGPHHLTTETEWNLVFDILPTENRPNFLTLWAASDRVGVNASGEFLWVDKDHLLAHQNYYDTYQASNVITVGSSYPGFRSFYTEGGWSDGSNDWTIDLNSGHTFAETLNYTHHELADFIQIITWNDFGEGTMIEPTQEFGFTYLQLLQQYTGVSFSPNDLQVALDLYHIRKKFKNNEEVQNILNRAYKYIKQLDMQRADKVLKAVKRFY</sequence>
<evidence type="ECO:0000256" key="7">
    <source>
        <dbReference type="ARBA" id="ARBA00023136"/>
    </source>
</evidence>
<dbReference type="Gene3D" id="3.20.20.80">
    <property type="entry name" value="Glycosidases"/>
    <property type="match status" value="1"/>
</dbReference>
<dbReference type="InterPro" id="IPR026071">
    <property type="entry name" value="Glyco_Hydrolase_99"/>
</dbReference>
<keyword evidence="7" id="KW-0472">Membrane</keyword>
<dbReference type="CDD" id="cd11575">
    <property type="entry name" value="GH99_GH71_like_3"/>
    <property type="match status" value="1"/>
</dbReference>
<comment type="subcellular location">
    <subcellularLocation>
        <location evidence="1">Golgi apparatus membrane</location>
        <topology evidence="1">Single-pass type II membrane protein</topology>
    </subcellularLocation>
</comment>
<proteinExistence type="predicted"/>